<name>A0A921EIQ1_LACJH</name>
<dbReference type="NCBIfam" id="TIGR01866">
    <property type="entry name" value="cas_Csn2"/>
    <property type="match status" value="1"/>
</dbReference>
<evidence type="ECO:0000313" key="1">
    <source>
        <dbReference type="EMBL" id="HJE49243.1"/>
    </source>
</evidence>
<dbReference type="InterPro" id="IPR038600">
    <property type="entry name" value="Csn2_sf"/>
</dbReference>
<protein>
    <submittedName>
        <fullName evidence="1">Type II-A CRISPR-associated protein Csn2</fullName>
    </submittedName>
</protein>
<dbReference type="InterPro" id="IPR010146">
    <property type="entry name" value="CRISPR-assoc_prot_Csn2-typ"/>
</dbReference>
<dbReference type="EMBL" id="DYYQ01000019">
    <property type="protein sequence ID" value="HJE49243.1"/>
    <property type="molecule type" value="Genomic_DNA"/>
</dbReference>
<reference evidence="1" key="1">
    <citation type="journal article" date="2021" name="PeerJ">
        <title>Extensive microbial diversity within the chicken gut microbiome revealed by metagenomics and culture.</title>
        <authorList>
            <person name="Gilroy R."/>
            <person name="Ravi A."/>
            <person name="Getino M."/>
            <person name="Pursley I."/>
            <person name="Horton D.L."/>
            <person name="Alikhan N.F."/>
            <person name="Baker D."/>
            <person name="Gharbi K."/>
            <person name="Hall N."/>
            <person name="Watson M."/>
            <person name="Adriaenssens E.M."/>
            <person name="Foster-Nyarko E."/>
            <person name="Jarju S."/>
            <person name="Secka A."/>
            <person name="Antonio M."/>
            <person name="Oren A."/>
            <person name="Chaudhuri R.R."/>
            <person name="La Ragione R."/>
            <person name="Hildebrand F."/>
            <person name="Pallen M.J."/>
        </authorList>
    </citation>
    <scope>NUCLEOTIDE SEQUENCE</scope>
    <source>
        <strain evidence="1">CHK192-2623</strain>
    </source>
</reference>
<dbReference type="Gene3D" id="3.40.50.11940">
    <property type="match status" value="1"/>
</dbReference>
<evidence type="ECO:0000313" key="2">
    <source>
        <dbReference type="Proteomes" id="UP000732527"/>
    </source>
</evidence>
<proteinExistence type="predicted"/>
<dbReference type="CDD" id="cd12218">
    <property type="entry name" value="Csn2"/>
    <property type="match status" value="1"/>
</dbReference>
<accession>A0A921EIQ1</accession>
<organism evidence="1 2">
    <name type="scientific">Lactobacillus johnsonii</name>
    <dbReference type="NCBI Taxonomy" id="33959"/>
    <lineage>
        <taxon>Bacteria</taxon>
        <taxon>Bacillati</taxon>
        <taxon>Bacillota</taxon>
        <taxon>Bacilli</taxon>
        <taxon>Lactobacillales</taxon>
        <taxon>Lactobacillaceae</taxon>
        <taxon>Lactobacillus</taxon>
    </lineage>
</organism>
<gene>
    <name evidence="1" type="primary">csn2</name>
    <name evidence="1" type="ORF">K8V69_03550</name>
</gene>
<dbReference type="Proteomes" id="UP000732527">
    <property type="component" value="Unassembled WGS sequence"/>
</dbReference>
<reference evidence="1" key="2">
    <citation type="submission" date="2021-09" db="EMBL/GenBank/DDBJ databases">
        <authorList>
            <person name="Gilroy R."/>
        </authorList>
    </citation>
    <scope>NUCLEOTIDE SEQUENCE</scope>
    <source>
        <strain evidence="1">CHK192-2623</strain>
    </source>
</reference>
<sequence length="222" mass="26296">MIFSYLSHKKMILNGYGMKIIATSSTIAYRDITQSFQNEKQMVLISDDEYNQLDINKNFDFIGDILLTKNILDKYIPLIIKKYIENLDEDNRNKIIKAYYNLESLVQDSLFLEDLPLELDFSEDLKKFLKLENFHLDSKFLKEPYAIIESILRIHQTCNLKTVPVVCNVAHYLDRTQLNMLNNLLKSMKLKMILIEFTSKDVLVYPKDADYFYIDQDLVDWY</sequence>
<comment type="caution">
    <text evidence="1">The sequence shown here is derived from an EMBL/GenBank/DDBJ whole genome shotgun (WGS) entry which is preliminary data.</text>
</comment>
<dbReference type="AlphaFoldDB" id="A0A921EIQ1"/>